<reference evidence="24 25" key="1">
    <citation type="submission" date="2024-03" db="EMBL/GenBank/DDBJ databases">
        <title>Genome-scale model development and genomic sequencing of the oleaginous clade Lipomyces.</title>
        <authorList>
            <consortium name="Lawrence Berkeley National Laboratory"/>
            <person name="Czajka J.J."/>
            <person name="Han Y."/>
            <person name="Kim J."/>
            <person name="Mondo S.J."/>
            <person name="Hofstad B.A."/>
            <person name="Robles A."/>
            <person name="Haridas S."/>
            <person name="Riley R."/>
            <person name="LaButti K."/>
            <person name="Pangilinan J."/>
            <person name="Andreopoulos W."/>
            <person name="Lipzen A."/>
            <person name="Yan J."/>
            <person name="Wang M."/>
            <person name="Ng V."/>
            <person name="Grigoriev I.V."/>
            <person name="Spatafora J.W."/>
            <person name="Magnuson J.K."/>
            <person name="Baker S.E."/>
            <person name="Pomraning K.R."/>
        </authorList>
    </citation>
    <scope>NUCLEOTIDE SEQUENCE [LARGE SCALE GENOMIC DNA]</scope>
    <source>
        <strain evidence="24 25">Phaff 52-87</strain>
    </source>
</reference>
<proteinExistence type="inferred from homology"/>
<evidence type="ECO:0000256" key="13">
    <source>
        <dbReference type="ARBA" id="ARBA00023235"/>
    </source>
</evidence>
<evidence type="ECO:0000313" key="25">
    <source>
        <dbReference type="Proteomes" id="UP001498771"/>
    </source>
</evidence>
<dbReference type="NCBIfam" id="TIGR00604">
    <property type="entry name" value="rad3"/>
    <property type="match status" value="1"/>
</dbReference>
<dbReference type="InterPro" id="IPR010614">
    <property type="entry name" value="RAD3-like_helicase_DEAD"/>
</dbReference>
<evidence type="ECO:0000256" key="2">
    <source>
        <dbReference type="ARBA" id="ARBA00004123"/>
    </source>
</evidence>
<dbReference type="Gene3D" id="3.40.50.300">
    <property type="entry name" value="P-loop containing nucleotide triphosphate hydrolases"/>
    <property type="match status" value="3"/>
</dbReference>
<keyword evidence="10" id="KW-0067">ATP-binding</keyword>
<evidence type="ECO:0000256" key="5">
    <source>
        <dbReference type="ARBA" id="ARBA00017386"/>
    </source>
</evidence>
<comment type="caution">
    <text evidence="24">The sequence shown here is derived from an EMBL/GenBank/DDBJ whole genome shotgun (WGS) entry which is preliminary data.</text>
</comment>
<dbReference type="SMART" id="SM00491">
    <property type="entry name" value="HELICc2"/>
    <property type="match status" value="1"/>
</dbReference>
<keyword evidence="9 24" id="KW-0347">Helicase</keyword>
<evidence type="ECO:0000256" key="17">
    <source>
        <dbReference type="ARBA" id="ARBA00044969"/>
    </source>
</evidence>
<keyword evidence="14" id="KW-0539">Nucleus</keyword>
<dbReference type="InterPro" id="IPR006555">
    <property type="entry name" value="ATP-dep_Helicase_C"/>
</dbReference>
<comment type="catalytic activity">
    <reaction evidence="21">
        <text>ATP + H2O = ADP + phosphate + H(+)</text>
        <dbReference type="Rhea" id="RHEA:13065"/>
        <dbReference type="ChEBI" id="CHEBI:15377"/>
        <dbReference type="ChEBI" id="CHEBI:15378"/>
        <dbReference type="ChEBI" id="CHEBI:30616"/>
        <dbReference type="ChEBI" id="CHEBI:43474"/>
        <dbReference type="ChEBI" id="CHEBI:456216"/>
        <dbReference type="EC" id="5.6.2.3"/>
    </reaction>
</comment>
<keyword evidence="7" id="KW-0547">Nucleotide-binding</keyword>
<dbReference type="Proteomes" id="UP001498771">
    <property type="component" value="Unassembled WGS sequence"/>
</dbReference>
<dbReference type="InterPro" id="IPR013020">
    <property type="entry name" value="Rad3/Chl1-like"/>
</dbReference>
<dbReference type="InterPro" id="IPR027417">
    <property type="entry name" value="P-loop_NTPase"/>
</dbReference>
<keyword evidence="6" id="KW-0479">Metal-binding</keyword>
<protein>
    <recommendedName>
        <fullName evidence="5">ATP-dependent DNA helicase CHL1</fullName>
        <ecNumber evidence="17">5.6.2.3</ecNumber>
    </recommendedName>
    <alternativeName>
        <fullName evidence="4">ATP-dependent DNA helicase chl1</fullName>
    </alternativeName>
    <alternativeName>
        <fullName evidence="16">Chromosome loss protein 1</fullName>
    </alternativeName>
    <alternativeName>
        <fullName evidence="18 19">DNA 5'-3' helicase CHL1</fullName>
    </alternativeName>
</protein>
<evidence type="ECO:0000256" key="6">
    <source>
        <dbReference type="ARBA" id="ARBA00022723"/>
    </source>
</evidence>
<evidence type="ECO:0000256" key="16">
    <source>
        <dbReference type="ARBA" id="ARBA00029709"/>
    </source>
</evidence>
<evidence type="ECO:0000256" key="11">
    <source>
        <dbReference type="ARBA" id="ARBA00023004"/>
    </source>
</evidence>
<keyword evidence="15" id="KW-0131">Cell cycle</keyword>
<evidence type="ECO:0000256" key="20">
    <source>
        <dbReference type="ARBA" id="ARBA00045702"/>
    </source>
</evidence>
<gene>
    <name evidence="24" type="ORF">BZA70DRAFT_159306</name>
</gene>
<feature type="domain" description="Helicase ATP-binding" evidence="23">
    <location>
        <begin position="14"/>
        <end position="444"/>
    </location>
</feature>
<evidence type="ECO:0000256" key="15">
    <source>
        <dbReference type="ARBA" id="ARBA00023306"/>
    </source>
</evidence>
<dbReference type="GO" id="GO:0004386">
    <property type="term" value="F:helicase activity"/>
    <property type="evidence" value="ECO:0007669"/>
    <property type="project" value="UniProtKB-KW"/>
</dbReference>
<dbReference type="GeneID" id="90035281"/>
<name>A0ABR1F6J4_9ASCO</name>
<feature type="compositionally biased region" description="Basic and acidic residues" evidence="22">
    <location>
        <begin position="153"/>
        <end position="164"/>
    </location>
</feature>
<dbReference type="SUPFAM" id="SSF52540">
    <property type="entry name" value="P-loop containing nucleoside triphosphate hydrolases"/>
    <property type="match status" value="1"/>
</dbReference>
<dbReference type="InterPro" id="IPR045028">
    <property type="entry name" value="DinG/Rad3-like"/>
</dbReference>
<comment type="cofactor">
    <cofactor evidence="1">
        <name>[4Fe-4S] cluster</name>
        <dbReference type="ChEBI" id="CHEBI:49883"/>
    </cofactor>
</comment>
<dbReference type="PROSITE" id="PS51193">
    <property type="entry name" value="HELICASE_ATP_BIND_2"/>
    <property type="match status" value="1"/>
</dbReference>
<keyword evidence="25" id="KW-1185">Reference proteome</keyword>
<dbReference type="RefSeq" id="XP_064768498.1">
    <property type="nucleotide sequence ID" value="XM_064909769.1"/>
</dbReference>
<organism evidence="24 25">
    <name type="scientific">Myxozyma melibiosi</name>
    <dbReference type="NCBI Taxonomy" id="54550"/>
    <lineage>
        <taxon>Eukaryota</taxon>
        <taxon>Fungi</taxon>
        <taxon>Dikarya</taxon>
        <taxon>Ascomycota</taxon>
        <taxon>Saccharomycotina</taxon>
        <taxon>Lipomycetes</taxon>
        <taxon>Lipomycetales</taxon>
        <taxon>Lipomycetaceae</taxon>
        <taxon>Myxozyma</taxon>
    </lineage>
</organism>
<dbReference type="Pfam" id="PF13307">
    <property type="entry name" value="Helicase_C_2"/>
    <property type="match status" value="1"/>
</dbReference>
<evidence type="ECO:0000256" key="12">
    <source>
        <dbReference type="ARBA" id="ARBA00023014"/>
    </source>
</evidence>
<dbReference type="InterPro" id="IPR006554">
    <property type="entry name" value="Helicase-like_DEXD_c2"/>
</dbReference>
<dbReference type="Pfam" id="PF06733">
    <property type="entry name" value="DEAD_2"/>
    <property type="match status" value="1"/>
</dbReference>
<keyword evidence="8" id="KW-0378">Hydrolase</keyword>
<evidence type="ECO:0000256" key="8">
    <source>
        <dbReference type="ARBA" id="ARBA00022801"/>
    </source>
</evidence>
<comment type="subcellular location">
    <subcellularLocation>
        <location evidence="2">Nucleus</location>
    </subcellularLocation>
</comment>
<evidence type="ECO:0000256" key="10">
    <source>
        <dbReference type="ARBA" id="ARBA00022840"/>
    </source>
</evidence>
<feature type="region of interest" description="Disordered" evidence="22">
    <location>
        <begin position="132"/>
        <end position="185"/>
    </location>
</feature>
<dbReference type="PANTHER" id="PTHR11472:SF41">
    <property type="entry name" value="ATP-DEPENDENT DNA HELICASE DDX11-RELATED"/>
    <property type="match status" value="1"/>
</dbReference>
<keyword evidence="13" id="KW-0413">Isomerase</keyword>
<evidence type="ECO:0000256" key="1">
    <source>
        <dbReference type="ARBA" id="ARBA00001966"/>
    </source>
</evidence>
<evidence type="ECO:0000256" key="9">
    <source>
        <dbReference type="ARBA" id="ARBA00022806"/>
    </source>
</evidence>
<evidence type="ECO:0000256" key="18">
    <source>
        <dbReference type="ARBA" id="ARBA00044998"/>
    </source>
</evidence>
<keyword evidence="11" id="KW-0408">Iron</keyword>
<accession>A0ABR1F6J4</accession>
<sequence length="909" mass="102592">MASQADPPSASTATQRDFHHPYTPYKIQLDFMNALYDTIEEGKIGIFESPTGTGKSLSLICGAMTWLRDHQSLSLQEESSAGDDTEPAWVREYHANLLREKRLKKYRDLQARIDKVRALELKDKQAVRARGRMFGSDVPEGVPKRAKTGSQNERAEDRYLVDDYHSDDEDVPAKSSGGGASDSNLSKEVQALLKRLGGNTGDNEDEEDEEFDDNDVKIFYASRTHSQLSQFVQQLRLPNFPPSELWSSAGSLRHVPLSSRKQLCIHPRISRLRDLNAINDRCTELQQNSGDNRCSFMMNEHELADRVKSRDFRDKVIAEVRDIEDMADIGRSMSVCPYYASRGAVQVSEIVTLPYPLLLQSSYRKALSISLKNQIVIIDEAHNLLDAITSLFSMSISLTDIKKSKSGVQVYLNKFSKKLNGGNKVYITQIIKLLEVLEQFLSEFKGVNGTEVVQNDVLQSGSVDTINVFKIEKYMEKSKLSRKVESYIVHLAEQAEMAAMPDGKENKRAGHKKFRQPPAAVPLLSKIMSFLMALTNPTTEGRVFFELANGEKHLKYLLLDPSFHFKSIVEEARCVILAGGTMEPVSDYLRYLFPYVPRDRFKLVSCDHVIPKQNLGAWTIATGPTGAEMVFTFERQRLEATAIELGRTISNLTCVIPDGMVLFFPSYKYMAEVCAIWKRTVGGHPSQWEQISKRKTIFEEPREASEVDHVLSEYASVIEQDPADTGKRTRGAILLAVVGGKMSEGINFSDKLARGIVMVGLPFPNARSADMVAKRRYVEEHTIAEVKARGMESLRERYPEESLIPDSELTQLNQLCRKEAETASREYYENVCMRAVNQSIGRGIRHANDYAVIIFVDARFASERITRKLPKWINERMPSDAKSVGLSVGNVMRYVSEFFRDKKEVKSSV</sequence>
<comment type="function">
    <text evidence="20">ATP-dependent DNA helicase important for chromosome transmission and normal cell cycle progression in G(2)/M. May have a role in changing DNA topology to allow the loading of proteins involved in maintaining sister chromatid cohesion in the vicinity of the centromeres. Has a specific role in chromosome segregation during meiosis II.</text>
</comment>
<dbReference type="EMBL" id="JBBJBU010000005">
    <property type="protein sequence ID" value="KAK7205465.1"/>
    <property type="molecule type" value="Genomic_DNA"/>
</dbReference>
<keyword evidence="12" id="KW-0411">Iron-sulfur</keyword>
<dbReference type="InterPro" id="IPR014013">
    <property type="entry name" value="Helic_SF1/SF2_ATP-bd_DinG/Rad3"/>
</dbReference>
<comment type="similarity">
    <text evidence="3">Belongs to the DEAD box helicase family. DEAH subfamily. DDX11/CHL1 sub-subfamily.</text>
</comment>
<evidence type="ECO:0000256" key="19">
    <source>
        <dbReference type="ARBA" id="ARBA00045008"/>
    </source>
</evidence>
<evidence type="ECO:0000256" key="21">
    <source>
        <dbReference type="ARBA" id="ARBA00048954"/>
    </source>
</evidence>
<evidence type="ECO:0000256" key="3">
    <source>
        <dbReference type="ARBA" id="ARBA00008435"/>
    </source>
</evidence>
<dbReference type="SMART" id="SM00488">
    <property type="entry name" value="DEXDc2"/>
    <property type="match status" value="1"/>
</dbReference>
<dbReference type="PANTHER" id="PTHR11472">
    <property type="entry name" value="DNA REPAIR DEAD HELICASE RAD3/XP-D SUBFAMILY MEMBER"/>
    <property type="match status" value="1"/>
</dbReference>
<evidence type="ECO:0000313" key="24">
    <source>
        <dbReference type="EMBL" id="KAK7205465.1"/>
    </source>
</evidence>
<evidence type="ECO:0000256" key="22">
    <source>
        <dbReference type="SAM" id="MobiDB-lite"/>
    </source>
</evidence>
<evidence type="ECO:0000256" key="14">
    <source>
        <dbReference type="ARBA" id="ARBA00023242"/>
    </source>
</evidence>
<evidence type="ECO:0000256" key="7">
    <source>
        <dbReference type="ARBA" id="ARBA00022741"/>
    </source>
</evidence>
<dbReference type="EC" id="5.6.2.3" evidence="17"/>
<evidence type="ECO:0000259" key="23">
    <source>
        <dbReference type="PROSITE" id="PS51193"/>
    </source>
</evidence>
<evidence type="ECO:0000256" key="4">
    <source>
        <dbReference type="ARBA" id="ARBA00016387"/>
    </source>
</evidence>